<accession>A0A8R1EJ89</accession>
<dbReference type="Proteomes" id="UP000005237">
    <property type="component" value="Unassembled WGS sequence"/>
</dbReference>
<feature type="domain" description="DUF7083" evidence="1">
    <location>
        <begin position="49"/>
        <end position="135"/>
    </location>
</feature>
<evidence type="ECO:0000313" key="2">
    <source>
        <dbReference type="EnsemblMetazoa" id="CJA35214.1"/>
    </source>
</evidence>
<protein>
    <recommendedName>
        <fullName evidence="1">DUF7083 domain-containing protein</fullName>
    </recommendedName>
</protein>
<proteinExistence type="predicted"/>
<dbReference type="InterPro" id="IPR055510">
    <property type="entry name" value="DUF7083"/>
</dbReference>
<organism evidence="2 3">
    <name type="scientific">Caenorhabditis japonica</name>
    <dbReference type="NCBI Taxonomy" id="281687"/>
    <lineage>
        <taxon>Eukaryota</taxon>
        <taxon>Metazoa</taxon>
        <taxon>Ecdysozoa</taxon>
        <taxon>Nematoda</taxon>
        <taxon>Chromadorea</taxon>
        <taxon>Rhabditida</taxon>
        <taxon>Rhabditina</taxon>
        <taxon>Rhabditomorpha</taxon>
        <taxon>Rhabditoidea</taxon>
        <taxon>Rhabditidae</taxon>
        <taxon>Peloderinae</taxon>
        <taxon>Caenorhabditis</taxon>
    </lineage>
</organism>
<dbReference type="AlphaFoldDB" id="A0A8R1EJ89"/>
<evidence type="ECO:0000259" key="1">
    <source>
        <dbReference type="Pfam" id="PF23309"/>
    </source>
</evidence>
<sequence length="191" mass="21913">MPRDITTGDQELAMADLTKQISTLVAALSKLTQVGTASEQHSTDTTKLADAISSRIPMFVYEPEDGRTFDSWYSRYKDTITKDGFSLQDDVRTRLVISKLDTKQYSHYANRILPKVPSELSYEDTIAKLKETFKETSSIYQRRQNFLRTEYHGSSIEEYTGTVLRRFASSDFKSMTDDQLCCMVWINGLRD</sequence>
<evidence type="ECO:0000313" key="3">
    <source>
        <dbReference type="Proteomes" id="UP000005237"/>
    </source>
</evidence>
<name>A0A8R1EJ89_CAEJA</name>
<dbReference type="EnsemblMetazoa" id="CJA35214.1">
    <property type="protein sequence ID" value="CJA35214.1"/>
    <property type="gene ID" value="WBGene00211061"/>
</dbReference>
<reference evidence="3" key="1">
    <citation type="submission" date="2010-08" db="EMBL/GenBank/DDBJ databases">
        <authorList>
            <consortium name="Caenorhabditis japonica Sequencing Consortium"/>
            <person name="Wilson R.K."/>
        </authorList>
    </citation>
    <scope>NUCLEOTIDE SEQUENCE [LARGE SCALE GENOMIC DNA]</scope>
    <source>
        <strain evidence="3">DF5081</strain>
    </source>
</reference>
<reference evidence="2" key="2">
    <citation type="submission" date="2022-06" db="UniProtKB">
        <authorList>
            <consortium name="EnsemblMetazoa"/>
        </authorList>
    </citation>
    <scope>IDENTIFICATION</scope>
    <source>
        <strain evidence="2">DF5081</strain>
    </source>
</reference>
<dbReference type="InterPro" id="IPR050951">
    <property type="entry name" value="Retrovirus_Pol_polyprotein"/>
</dbReference>
<keyword evidence="3" id="KW-1185">Reference proteome</keyword>
<dbReference type="Pfam" id="PF23309">
    <property type="entry name" value="DUF7083"/>
    <property type="match status" value="1"/>
</dbReference>
<dbReference type="PANTHER" id="PTHR37984">
    <property type="entry name" value="PROTEIN CBG26694"/>
    <property type="match status" value="1"/>
</dbReference>
<dbReference type="PANTHER" id="PTHR37984:SF5">
    <property type="entry name" value="PROTEIN NYNRIN-LIKE"/>
    <property type="match status" value="1"/>
</dbReference>